<dbReference type="KEGG" id="tpf:TPHA_0I01040"/>
<dbReference type="PANTHER" id="PTHR15415">
    <property type="entry name" value="MITOFILIN"/>
    <property type="match status" value="1"/>
</dbReference>
<dbReference type="Pfam" id="PF09731">
    <property type="entry name" value="Mitofilin"/>
    <property type="match status" value="3"/>
</dbReference>
<dbReference type="RefSeq" id="XP_003687044.1">
    <property type="nucleotide sequence ID" value="XM_003686996.1"/>
</dbReference>
<evidence type="ECO:0000256" key="3">
    <source>
        <dbReference type="ARBA" id="ARBA00018116"/>
    </source>
</evidence>
<evidence type="ECO:0000256" key="5">
    <source>
        <dbReference type="ARBA" id="ARBA00022792"/>
    </source>
</evidence>
<dbReference type="GO" id="GO:0030061">
    <property type="term" value="C:mitochondrial crista"/>
    <property type="evidence" value="ECO:0007669"/>
    <property type="project" value="EnsemblFungi"/>
</dbReference>
<keyword evidence="9 12" id="KW-0496">Mitochondrion</keyword>
<name>G8BXI2_TETPH</name>
<gene>
    <name evidence="13" type="primary">TPHA0I01040</name>
    <name evidence="13" type="ordered locus">TPHA_0I01040</name>
</gene>
<evidence type="ECO:0000256" key="7">
    <source>
        <dbReference type="ARBA" id="ARBA00022989"/>
    </source>
</evidence>
<dbReference type="GO" id="GO:0042407">
    <property type="term" value="P:cristae formation"/>
    <property type="evidence" value="ECO:0007669"/>
    <property type="project" value="EnsemblFungi"/>
</dbReference>
<comment type="subunit">
    <text evidence="12">Component of the mitochondrial contact site and cristae organizing system (MICOS) complex.</text>
</comment>
<evidence type="ECO:0000256" key="2">
    <source>
        <dbReference type="ARBA" id="ARBA00010877"/>
    </source>
</evidence>
<comment type="subcellular location">
    <subcellularLocation>
        <location evidence="1 12">Mitochondrion inner membrane</location>
        <topology evidence="1 12">Single-pass membrane protein</topology>
    </subcellularLocation>
</comment>
<comment type="function">
    <text evidence="11">Component of the MICOS complex, a large protein complex of the mitochondrial inner membrane that plays crucial roles in the maintenance of crista junctions, inner membrane architecture, and formation of contact sites to the outer membrane. Plays a role in keeping cristae membranes connected to the inner boundary membrane. Also promotes protein import via the mitochondrial intermembrane space assembly (MIA) pathway.</text>
</comment>
<dbReference type="InterPro" id="IPR019133">
    <property type="entry name" value="MIC60"/>
</dbReference>
<dbReference type="PANTHER" id="PTHR15415:SF7">
    <property type="entry name" value="MICOS COMPLEX SUBUNIT MIC60"/>
    <property type="match status" value="1"/>
</dbReference>
<dbReference type="OrthoDB" id="10261039at2759"/>
<dbReference type="GO" id="GO:0044284">
    <property type="term" value="C:mitochondrial crista junction"/>
    <property type="evidence" value="ECO:0007669"/>
    <property type="project" value="EnsemblFungi"/>
</dbReference>
<keyword evidence="6" id="KW-0809">Transit peptide</keyword>
<comment type="similarity">
    <text evidence="2 12">Belongs to the MICOS complex subunit Mic60 family.</text>
</comment>
<evidence type="ECO:0000256" key="11">
    <source>
        <dbReference type="ARBA" id="ARBA00025571"/>
    </source>
</evidence>
<reference evidence="13 14" key="1">
    <citation type="journal article" date="2011" name="Proc. Natl. Acad. Sci. U.S.A.">
        <title>Evolutionary erosion of yeast sex chromosomes by mating-type switching accidents.</title>
        <authorList>
            <person name="Gordon J.L."/>
            <person name="Armisen D."/>
            <person name="Proux-Wera E."/>
            <person name="Oheigeartaigh S.S."/>
            <person name="Byrne K.P."/>
            <person name="Wolfe K.H."/>
        </authorList>
    </citation>
    <scope>NUCLEOTIDE SEQUENCE [LARGE SCALE GENOMIC DNA]</scope>
    <source>
        <strain evidence="14">ATCC 24235 / CBS 4417 / NBRC 1672 / NRRL Y-8282 / UCD 70-5</strain>
    </source>
</reference>
<keyword evidence="7" id="KW-1133">Transmembrane helix</keyword>
<dbReference type="GeneID" id="11534314"/>
<dbReference type="Proteomes" id="UP000005666">
    <property type="component" value="Chromosome 9"/>
</dbReference>
<dbReference type="AlphaFoldDB" id="G8BXI2"/>
<accession>G8BXI2</accession>
<keyword evidence="4 12" id="KW-0812">Transmembrane</keyword>
<keyword evidence="14" id="KW-1185">Reference proteome</keyword>
<dbReference type="HOGENOM" id="CLU_008024_2_0_1"/>
<evidence type="ECO:0000313" key="13">
    <source>
        <dbReference type="EMBL" id="CCE64610.1"/>
    </source>
</evidence>
<proteinExistence type="inferred from homology"/>
<sequence length="534" mass="60018">MLRSGLALHAGRRLLTTYGPAIAKKSGTLKKIMFRTVIGTAVVYGGGVALSDRNDQFAEYFTAYVPFAEPLLDKYETYKYLGSKNKTASYSSSGLREKINDIIYGSNDKRFEETSDSAPPLVINEVVELVPIELLDLELIQLDESITEPKFFKLVEDLNSTIKTIVDQNIKLTKPQIQSIINYYTALRETIHIYNNELQQNIDSFVIERVNQSLADLNAEFNEKIQAKETELTTSFINEFNVLKDNLEQRHAAELSTELRASEQTLSAKHANEVTLLSITQVEEFTKIIKEKVDKERDRRLGKLGELNKEVETLSTSVEKVNKLLLKKEATTQITLLLTSIKQKLLEPATPDNGISIKKELDKLTVLSSILCGANTNTACECPSKCKPTCKCNGCLKKKNLFSITVNELNKIVKDKNILSNEQLLNRWSLLEKDFKTSSLLPQNPGILGHMSAKIFSMLLFTKRGVSTDGTELDSIYANINENIRLSKLDIALTDAVSLQGWPHIVCQDWIEDAKLKLEVESLVDVLDSEVRTM</sequence>
<dbReference type="EMBL" id="HE612864">
    <property type="protein sequence ID" value="CCE64610.1"/>
    <property type="molecule type" value="Genomic_DNA"/>
</dbReference>
<dbReference type="OMA" id="RLDHQMQ"/>
<dbReference type="GO" id="GO:0045041">
    <property type="term" value="P:protein import into mitochondrial intermembrane space"/>
    <property type="evidence" value="ECO:0007669"/>
    <property type="project" value="EnsemblFungi"/>
</dbReference>
<keyword evidence="10" id="KW-0472">Membrane</keyword>
<evidence type="ECO:0000256" key="1">
    <source>
        <dbReference type="ARBA" id="ARBA00004434"/>
    </source>
</evidence>
<dbReference type="GO" id="GO:0097753">
    <property type="term" value="P:membrane bending"/>
    <property type="evidence" value="ECO:0007669"/>
    <property type="project" value="EnsemblFungi"/>
</dbReference>
<dbReference type="GO" id="GO:0008289">
    <property type="term" value="F:lipid binding"/>
    <property type="evidence" value="ECO:0007669"/>
    <property type="project" value="EnsemblFungi"/>
</dbReference>
<evidence type="ECO:0000256" key="8">
    <source>
        <dbReference type="ARBA" id="ARBA00023054"/>
    </source>
</evidence>
<keyword evidence="5 12" id="KW-0999">Mitochondrion inner membrane</keyword>
<evidence type="ECO:0000256" key="10">
    <source>
        <dbReference type="ARBA" id="ARBA00023136"/>
    </source>
</evidence>
<dbReference type="eggNOG" id="KOG1854">
    <property type="taxonomic scope" value="Eukaryota"/>
</dbReference>
<evidence type="ECO:0000256" key="4">
    <source>
        <dbReference type="ARBA" id="ARBA00022692"/>
    </source>
</evidence>
<evidence type="ECO:0000256" key="6">
    <source>
        <dbReference type="ARBA" id="ARBA00022946"/>
    </source>
</evidence>
<evidence type="ECO:0000313" key="14">
    <source>
        <dbReference type="Proteomes" id="UP000005666"/>
    </source>
</evidence>
<evidence type="ECO:0000256" key="9">
    <source>
        <dbReference type="ARBA" id="ARBA00023128"/>
    </source>
</evidence>
<dbReference type="GO" id="GO:0061617">
    <property type="term" value="C:MICOS complex"/>
    <property type="evidence" value="ECO:0007669"/>
    <property type="project" value="EnsemblFungi"/>
</dbReference>
<protein>
    <recommendedName>
        <fullName evidence="3 12">MICOS complex subunit MIC60</fullName>
    </recommendedName>
    <alternativeName>
        <fullName evidence="12">Mitofilin</fullName>
    </alternativeName>
</protein>
<organism evidence="13 14">
    <name type="scientific">Tetrapisispora phaffii (strain ATCC 24235 / CBS 4417 / NBRC 1672 / NRRL Y-8282 / UCD 70-5)</name>
    <name type="common">Yeast</name>
    <name type="synonym">Fabospora phaffii</name>
    <dbReference type="NCBI Taxonomy" id="1071381"/>
    <lineage>
        <taxon>Eukaryota</taxon>
        <taxon>Fungi</taxon>
        <taxon>Dikarya</taxon>
        <taxon>Ascomycota</taxon>
        <taxon>Saccharomycotina</taxon>
        <taxon>Saccharomycetes</taxon>
        <taxon>Saccharomycetales</taxon>
        <taxon>Saccharomycetaceae</taxon>
        <taxon>Tetrapisispora</taxon>
    </lineage>
</organism>
<dbReference type="STRING" id="1071381.G8BXI2"/>
<keyword evidence="8" id="KW-0175">Coiled coil</keyword>
<evidence type="ECO:0000256" key="12">
    <source>
        <dbReference type="RuleBase" id="RU363000"/>
    </source>
</evidence>